<proteinExistence type="predicted"/>
<organism evidence="1 2">
    <name type="scientific">Zymoseptoria tritici ST99CH_1A5</name>
    <dbReference type="NCBI Taxonomy" id="1276529"/>
    <lineage>
        <taxon>Eukaryota</taxon>
        <taxon>Fungi</taxon>
        <taxon>Dikarya</taxon>
        <taxon>Ascomycota</taxon>
        <taxon>Pezizomycotina</taxon>
        <taxon>Dothideomycetes</taxon>
        <taxon>Dothideomycetidae</taxon>
        <taxon>Mycosphaerellales</taxon>
        <taxon>Mycosphaerellaceae</taxon>
        <taxon>Zymoseptoria</taxon>
    </lineage>
</organism>
<name>A0A1Y6L632_ZYMTR</name>
<accession>A0A1Y6L632</accession>
<dbReference type="Proteomes" id="UP000215453">
    <property type="component" value="Chromosome 1"/>
</dbReference>
<evidence type="ECO:0000313" key="2">
    <source>
        <dbReference type="Proteomes" id="UP000215453"/>
    </source>
</evidence>
<gene>
    <name evidence="1" type="ORF">ZT1A5_G1362</name>
</gene>
<reference evidence="1 2" key="1">
    <citation type="submission" date="2016-10" db="EMBL/GenBank/DDBJ databases">
        <authorList>
            <person name="Varghese N."/>
        </authorList>
    </citation>
    <scope>NUCLEOTIDE SEQUENCE [LARGE SCALE GENOMIC DNA]</scope>
</reference>
<dbReference type="EMBL" id="LT882676">
    <property type="protein sequence ID" value="SMY19927.1"/>
    <property type="molecule type" value="Genomic_DNA"/>
</dbReference>
<sequence length="81" mass="9187">MNLIARSRDVIVSRIEDPIRSGLPHGVLTSEIPQTLVLLKTVVMLPLPTDILLHRLTTGYVDVLRFHRPRHEFSKSASAYQ</sequence>
<dbReference type="AlphaFoldDB" id="A0A1Y6L632"/>
<evidence type="ECO:0000313" key="1">
    <source>
        <dbReference type="EMBL" id="SMY19927.1"/>
    </source>
</evidence>
<protein>
    <submittedName>
        <fullName evidence="1">Uncharacterized protein</fullName>
    </submittedName>
</protein>